<keyword evidence="3" id="KW-0272">Extracellular matrix</keyword>
<feature type="compositionally biased region" description="Gly residues" evidence="14">
    <location>
        <begin position="3733"/>
        <end position="3747"/>
    </location>
</feature>
<feature type="domain" description="VWFA" evidence="15">
    <location>
        <begin position="68"/>
        <end position="231"/>
    </location>
</feature>
<evidence type="ECO:0000256" key="6">
    <source>
        <dbReference type="ARBA" id="ARBA00022889"/>
    </source>
</evidence>
<feature type="domain" description="VWFA" evidence="15">
    <location>
        <begin position="3084"/>
        <end position="3261"/>
    </location>
</feature>
<feature type="compositionally biased region" description="Basic and acidic residues" evidence="14">
    <location>
        <begin position="1329"/>
        <end position="1344"/>
    </location>
</feature>
<evidence type="ECO:0000256" key="10">
    <source>
        <dbReference type="ARBA" id="ARBA00043858"/>
    </source>
</evidence>
<dbReference type="InterPro" id="IPR036465">
    <property type="entry name" value="vWFA_dom_sf"/>
</dbReference>
<dbReference type="FunFam" id="3.40.50.410:FF:000004">
    <property type="entry name" value="collagen alpha-6(VI) chain"/>
    <property type="match status" value="5"/>
</dbReference>
<evidence type="ECO:0000256" key="1">
    <source>
        <dbReference type="ARBA" id="ARBA00004498"/>
    </source>
</evidence>
<comment type="subcellular location">
    <subcellularLocation>
        <location evidence="1">Secreted</location>
        <location evidence="1">Extracellular space</location>
        <location evidence="1">Extracellular matrix</location>
    </subcellularLocation>
</comment>
<feature type="domain" description="VWFA" evidence="15">
    <location>
        <begin position="2893"/>
        <end position="3070"/>
    </location>
</feature>
<keyword evidence="17" id="KW-1185">Reference proteome</keyword>
<feature type="compositionally biased region" description="Low complexity" evidence="14">
    <location>
        <begin position="3478"/>
        <end position="3491"/>
    </location>
</feature>
<feature type="domain" description="VWFA" evidence="15">
    <location>
        <begin position="423"/>
        <end position="612"/>
    </location>
</feature>
<feature type="compositionally biased region" description="Low complexity" evidence="14">
    <location>
        <begin position="3615"/>
        <end position="3631"/>
    </location>
</feature>
<feature type="region of interest" description="Disordered" evidence="14">
    <location>
        <begin position="3478"/>
        <end position="3807"/>
    </location>
</feature>
<dbReference type="Gene3D" id="3.40.50.410">
    <property type="entry name" value="von Willebrand factor, type A domain"/>
    <property type="match status" value="16"/>
</dbReference>
<evidence type="ECO:0000256" key="9">
    <source>
        <dbReference type="ARBA" id="ARBA00023278"/>
    </source>
</evidence>
<keyword evidence="6" id="KW-0130">Cell adhesion</keyword>
<dbReference type="Pfam" id="PF01391">
    <property type="entry name" value="Collagen"/>
    <property type="match status" value="1"/>
</dbReference>
<feature type="region of interest" description="Disordered" evidence="14">
    <location>
        <begin position="4659"/>
        <end position="4680"/>
    </location>
</feature>
<dbReference type="CDD" id="cd01450">
    <property type="entry name" value="vWFA_subfamily_ECM"/>
    <property type="match status" value="7"/>
</dbReference>
<evidence type="ECO:0000256" key="7">
    <source>
        <dbReference type="ARBA" id="ARBA00023119"/>
    </source>
</evidence>
<evidence type="ECO:0000256" key="3">
    <source>
        <dbReference type="ARBA" id="ARBA00022530"/>
    </source>
</evidence>
<feature type="domain" description="VWFA" evidence="15">
    <location>
        <begin position="4039"/>
        <end position="4228"/>
    </location>
</feature>
<feature type="domain" description="VWFA" evidence="15">
    <location>
        <begin position="2315"/>
        <end position="2492"/>
    </location>
</feature>
<dbReference type="SMART" id="SM00327">
    <property type="entry name" value="VWA"/>
    <property type="match status" value="17"/>
</dbReference>
<sequence>MNSGEMKGEREKEARKERAKTGTVLSAECIYMSEMETWKMFWGIIFLAAGFGFIKSQRIVCREAVLADIVFLVDSSTSMGPQSFQKVKSFLHSIVSGLDISSGQVRVGLAQYNDRVYPGFRPNQYPLKSEVLKRIRNLPYRTGGTNTGSALDWQPGRNGVPQIVILVTDGESNDEVQEAADRLKRDGVVVYMVGVNIQDVQELQTIASEPLEKFLFNTENYNILQDFSGSILQTPCLAVEGKIQESTQRYADVVFLADTSQDTLQTSFQWMQNFTSGVVRMLDAGRDKYQIGLAQYGGQGHTEFLLNTYQTQDEMMTHIHGHFVLQGGSRRTGKALQYLHRTFLQEARGSRFLQGMPQYAMVITSGKSEDEVHEAVQTLREKGVQVMSVGVQDFDSRELEAVGTPPLVYDMQGQDGVRQVIQDVSGVIQGTGQLETKQEAKTEPIVECLTAIPADLVFLIEDFSRAQQSNFQQVVSFLKTTIRSLSVHPDVVRNRVKILEHLDKLTHRGRAGQTKTGVALGFLRNEVFIQEKGSRSQQGVQQVVVVIMAGSSQDNVSRPASLLHKAGMTIYAVGSQLALESTDLEKIASYPPWKHVILLESFLQLAVVGSKIKNQLCPELVGRRAFVSGMGFALQEGCVHIEKADIYFLIDGSGSTHQDDFLAMKVFMSEVIRMFHVGPDRVQFGVVQYSDEVSPQFTLSQHSSVAGLEVAVDSIQQKGGGTKMGEALGSMIQVFADSARSNVPWYLIVVTDGQSMDPVADAAEALRGHGVTIYAVGVRDANIAELQEIAEDRMFFVHDFESLKTIQQEVVQDICSLESKNFFLQSHSRRVYMSCKNRKADIIFLMDGSESISPKDFEKMKEFMKRMVNQSNIGADEIQIGLLQFSSDPQEEFRLNRYSSKVDVHRAISDVKQINGGTYTGKALNFTLPFFGSSRGGRSSVHQYLIVVTDGVSRDNVALPAKALRDRNIIIFAIGVGEVEFSQLLEITNDQSKVYYEEKFESLQNLEKEILYQVCIQQGCSVDLSVGIDLSTPTRQVQQRLRGLLQELMQELAVLPNISCDVTGQTNVMLRYLVPSSKGQLIFDSGFEKYSDETIQKFLIHQVARSNHMDVHFLQSLGESAIRMSSANVKVLLVFTDGLDDDLEKLKEVSELLRSKGFSGLLTIGLEGVHKLEELQELEFGRGFAYNQPLSITLHSLPSILLKQLDTIVERTCCNRYAKCFGEAGHRGDGGSPGGKGERGSDGLPGYPGEEGSHGERGPRGLSGPRGEEGCWGTRGAKGARGFSGEKGNPGEEGVDGLHGDQGDRGVPGSPGEKGNRGNRGLMGPPGQRGERGEPGLRGDHGDPGIDSPIQGPEGEKGRRGRQGSSNIDGPPGEIGNVGPQGSRGRRGLRGLKGVRGESGEEGSQGELGSPGSQGPRGRRGPPGSFGEKGLVGAQGNPGPPGPNGSKGKDGSRGMKGELGDVGERGPPGLQGPRGQPGLPGPEGYGHPGRKGTKGEPGFPGYPGAQGEDGDPGHRGEKGAKGIRGKRGKAGLPGFAGTRGDPGPPGPVGIKGPKGVVDMMPCEIIKFARENCRVSKCPAFPTEVVFALDMSDDVSRLDFERMRDILLSLLMKMEISGSNCPVGARVAIVSYSNRTDYLVRLSDRKAGPALLQVVRGLSLAGSSGSRRLGDAMRFVARHVFKRVRAGRLLRKVAVFFQAGLTLDAGSISTAMLELSALDIAAAVITFTEDHGLPDALLMNGSNRFHLYVWETESQQRVERMARCTLCYDQCLPAPECGRGRPGPLQVDADIAFLVDGSRGVGADLYRVALTLVEAVLDELEVARQPSTSPRGARVALVTHTTPGFWPGDGRSPVLEGFHLTAYGHRAQMQRSIREASGHPLRGAPALGHALEWTLEKVLLATPLLQRAQVLFAIVASETSSWDREKLRTLSLEAKCKGVTLFVLALGPGVGTRELAELVHVASSPSEQHLLRLEGVSEAEVAYALGFTRAFLNLLKSDTNQYPPPELIEKCGGPSRGDTLLQRILPVKRLPKRQFGKSGLTDDLEALEAASSFREENSEATMTSITQQEALENYEKSGYDAEENHQKDPAKLKKTGKERNSGNVYGPGPEYADVVFLVDSSDHLGIKSFPFVKTFINKMISSLPIEADKYHVGLAQYSDGLHREFLLSAFKSRGPMLNHIKKNFGFLGGSLRIGKALQEVHRAYFSSGRDRKQFPPILVVLASGESEDAVEEAAEALHKDGVRIVSVGIQGASEKTLKAMATGQFHYRLRTVRDLSTFSQNMTQILKDAAQYKDGTAYSDIEVPFPRACKKDSIADLMFLVDEAVGTTENLRLLQNFLKNITSSMDVQDNCLRIGLMSYSDRVETVSPLSSSTTQSEFQEQIQKLSLRAGKSSAGAAIDQLRRKGFSAAHGSRRAQGVPQIAVLVTDRPSDDSVREVALDLRLQDVTVLALGIEGANKTQLEEIVSYPPEQTISMLQSYADLDNYSKKFLKKLQNEIWSQVSARAEQMELDKTGCVDTKEADLYFLIDGSSSIQKKHFEQIREFMLAVIRMFSIGPDKVRVGAVQYSHEKKVEFGISDYLDDVKLRKAVFNIKQLRGGTRTGAALDFMLPLMREGRKQRMNEVPCHLIVLTDGISGDAVLEPAERLRAENITIHAIGIGKANRTQLQQIAREEERVNFGQNFDALKSITNEVVRSICTEKGCESMKADIMFLVDSSGSIGPENFEKMKTFMKNLLDKIQIGEDKSRVGVVQFSHYSKEEFQLDKYFTQKEISDAIDGMSPISDNTLTGSAITFVDPYFTESKGGRSMVKKFLILITDGEAQDDVRDPAKALRDKGVVIFSVGVYGANRTQLEEISGDGSLIFHVEKFDDLKAIESKLIFRVCALHDCKRIQQLDVVFVLDHSGSINPEDQENMINLTIHLVKKSDVGLDRVRFGALRYSDDPEVLFYLNKYSSKPAIIEHLRRRRDTAGRTYTAKALERANDMFTEEHGSRIKQNVRQMLIVITDGVSHDRDKLGEAASKLRAKGVIIYAVGVGAADQAELETMAGDKNYTIHVSGFDKLKDIYLPVQDSMCNNSQEACDIPEADVIFFCDGSDMVSDSDFVTMTTFLSDLIDNFDIPSERMKIGMAQFGSRYQEIIELQNSLTKTEWKSRIQAITKSKGLPRIDLALRKVGIMFEPSAGGRGSAGVPQTLVVITSGGPRYDVSKAVEALREAGICILALGIGDVYKEQLLPITGSSEKIITFQDFDKLKNVDVKKRMIREICKSCGKTNCFMEIVVGFDISTHLPGQPLFHGHPRLQSYLPSILEDITSIRGVSCGAGAEVQVSVAFKVNSGQNVPAEFQIYQQTIFDSLLQVTVNGPTHLDAQFLQSMWDTFENVSTSQGQVLLIFSDGLGGESKMMLEDQSDRLREAGLDALLVVSLNETAHDEFSSFEFGKGFDYRTHLTIGMKELGSMLSQYLGNIAERTCCCQFCKCPGIPGPQGSQGPQASQGSPGVKGSRGHRGEEGEPGARGEIGPQGNRGNAGCPGQPGQKGARGFSGYKGEHGDDGIDGLDGEEGFHGLPGKKGEKGDPGSQGSPGSRGPPGEYGDKGFPGDPGNPGQSSTIKGQKGSKGEQGRQGRTGQKGTQGSPSSRGSRGREGQRGVQGALGEPGIPGPQGESGAEGLQGSQGASGPPGGKGEKGSEGRKGPQGAPGPVGEKGSVGRPGPLGKKGEPGIPGDPGPAGQVGQRGKQGDYGIPGYGPMGGKGVKGPRGFPGDMGQKGDTGDPGIPGGPGPKGFRGFTLTVGLKGEAGSPGSQGPPGRRGPKGMAGKPVYSQCDLIQFTRDHSQKCPVYPAELVFALDQSNDITEQRFNEMRDIITSIVNDLHIRESNCPVGARVVVVSYNSGTGYLIHGSDYRSKKQLLQLLSQIKYQSSGEVRDIGNAMRFVARNIFKRTPAGANVQRVAVFFSNGQAASRSSVITATMEFSALDISPAVFAFNEKVYLDEAFGFDNTGTFQVLSVPPNGEYDPLERLRRCTLCYDKCFPNTCKKEIVIPENSYMDVAFLLDNSRNVASDEFKDMKALVSSMLDNFEIASDPIVSDSGDRIALLSYSPWDRRKKNVVKTEFEFTTYNSQALMKRYIETNLRQLNGEATIGHALLWVVENLFPATPKLRKYRVIFVVSAGENRERKEFLKKMALRAKCQGYVIFVISLGLTSEEDMEELASHPLDHHLIQLGRIHKPNLDYVVKFLKPFVYSVRRGFNQYPPPVLENICQLIDSEDEENQGIGLQFTPEPYEISSGENIIGQELSALRDSSFVLEDNGSDHLVYVPSQMLMPQKLMTKYEKDWNSEATASLTSGHENLGRKEEPGLTYESRDASLQEYYMDVTFLIDASKRIGSDEFKEVKAFVTSVLDYFHLAPDPLTSTLGDRIAVLTYSPPGYMPNTEKCPVYLEFDLVTYNNIHQMKHHLQDSLQQLNGDVFIGHALQWTLDNVFVGTPNLRRNKVIFVISAGETNPLDREVLRKVSLRAQCQGYSMFVFSFGPLHNDKELEELASHPLDHHLVQLGRTHKPDLNYIVKFIKPFVHSIRRGINKYPPADMKPKCVNITSPTPENNGIGNTVFLLPEVYEIEMENSELSGDPDSQQQHFFEIGNSHSNSSGINTNLIQRLYMLLSSGELMMQDKKEAHSEEITSPANDRQDEKGNLECRRVDKPEIPLSGFSLVEDEQLELIWMNRYGIIEAFII</sequence>
<evidence type="ECO:0000256" key="2">
    <source>
        <dbReference type="ARBA" id="ARBA00022525"/>
    </source>
</evidence>
<keyword evidence="5" id="KW-0677">Repeat</keyword>
<feature type="compositionally biased region" description="Basic and acidic residues" evidence="14">
    <location>
        <begin position="1447"/>
        <end position="1464"/>
    </location>
</feature>
<comment type="function">
    <text evidence="10">Collagen VI acts as a cell-binding protein.</text>
</comment>
<feature type="domain" description="VWFA" evidence="15">
    <location>
        <begin position="2112"/>
        <end position="2284"/>
    </location>
</feature>
<dbReference type="FunFam" id="3.40.50.410:FF:000016">
    <property type="entry name" value="Collagen type VI alpha 3 chain"/>
    <property type="match status" value="1"/>
</dbReference>
<evidence type="ECO:0000256" key="4">
    <source>
        <dbReference type="ARBA" id="ARBA00022729"/>
    </source>
</evidence>
<feature type="compositionally biased region" description="Low complexity" evidence="14">
    <location>
        <begin position="3787"/>
        <end position="3807"/>
    </location>
</feature>
<dbReference type="InterPro" id="IPR002035">
    <property type="entry name" value="VWF_A"/>
</dbReference>
<evidence type="ECO:0000256" key="14">
    <source>
        <dbReference type="SAM" id="MobiDB-lite"/>
    </source>
</evidence>
<dbReference type="FunFam" id="3.40.50.410:FF:000044">
    <property type="entry name" value="Collagen type VI alpha 6 chain"/>
    <property type="match status" value="1"/>
</dbReference>
<evidence type="ECO:0000256" key="11">
    <source>
        <dbReference type="ARBA" id="ARBA00044000"/>
    </source>
</evidence>
<feature type="domain" description="VWFA" evidence="15">
    <location>
        <begin position="841"/>
        <end position="1010"/>
    </location>
</feature>
<comment type="caution">
    <text evidence="16">The sequence shown here is derived from an EMBL/GenBank/DDBJ whole genome shotgun (WGS) entry which is preliminary data.</text>
</comment>
<feature type="compositionally biased region" description="Basic and acidic residues" evidence="14">
    <location>
        <begin position="3675"/>
        <end position="3684"/>
    </location>
</feature>
<feature type="compositionally biased region" description="Low complexity" evidence="14">
    <location>
        <begin position="1405"/>
        <end position="1426"/>
    </location>
</feature>
<feature type="domain" description="VWFA" evidence="15">
    <location>
        <begin position="252"/>
        <end position="424"/>
    </location>
</feature>
<dbReference type="Proteomes" id="UP000322234">
    <property type="component" value="Unassembled WGS sequence"/>
</dbReference>
<feature type="domain" description="VWFA" evidence="15">
    <location>
        <begin position="3833"/>
        <end position="3984"/>
    </location>
</feature>
<keyword evidence="8" id="KW-0325">Glycoprotein</keyword>
<dbReference type="FunFam" id="3.40.50.410:FF:000003">
    <property type="entry name" value="Collagen type VI alpha 3 chain"/>
    <property type="match status" value="3"/>
</dbReference>
<dbReference type="InterPro" id="IPR050525">
    <property type="entry name" value="ECM_Assembly_Org"/>
</dbReference>
<reference evidence="16" key="1">
    <citation type="submission" date="2019-10" db="EMBL/GenBank/DDBJ databases">
        <title>The sequence and de novo assembly of the wild yak genome.</title>
        <authorList>
            <person name="Liu Y."/>
        </authorList>
    </citation>
    <scope>NUCLEOTIDE SEQUENCE [LARGE SCALE GENOMIC DNA]</scope>
    <source>
        <strain evidence="16">WY2019</strain>
    </source>
</reference>
<feature type="compositionally biased region" description="Low complexity" evidence="14">
    <location>
        <begin position="1465"/>
        <end position="1477"/>
    </location>
</feature>
<dbReference type="PRINTS" id="PR00453">
    <property type="entry name" value="VWFADOMAIN"/>
</dbReference>
<feature type="compositionally biased region" description="Basic and acidic residues" evidence="14">
    <location>
        <begin position="3499"/>
        <end position="3508"/>
    </location>
</feature>
<feature type="domain" description="VWFA" evidence="15">
    <location>
        <begin position="645"/>
        <end position="810"/>
    </location>
</feature>
<feature type="compositionally biased region" description="Basic and acidic residues" evidence="14">
    <location>
        <begin position="2076"/>
        <end position="2099"/>
    </location>
</feature>
<evidence type="ECO:0000256" key="12">
    <source>
        <dbReference type="ARBA" id="ARBA00071949"/>
    </source>
</evidence>
<feature type="domain" description="VWFA" evidence="15">
    <location>
        <begin position="1583"/>
        <end position="1765"/>
    </location>
</feature>
<evidence type="ECO:0000256" key="8">
    <source>
        <dbReference type="ARBA" id="ARBA00023180"/>
    </source>
</evidence>
<keyword evidence="2" id="KW-0964">Secreted</keyword>
<feature type="compositionally biased region" description="Low complexity" evidence="14">
    <location>
        <begin position="3569"/>
        <end position="3583"/>
    </location>
</feature>
<name>A0A6B0QZ77_9CETA</name>
<dbReference type="EMBL" id="VBQZ03000015">
    <property type="protein sequence ID" value="MXQ83209.1"/>
    <property type="molecule type" value="Genomic_DNA"/>
</dbReference>
<evidence type="ECO:0000256" key="13">
    <source>
        <dbReference type="ARBA" id="ARBA00080704"/>
    </source>
</evidence>
<dbReference type="SUPFAM" id="SSF53300">
    <property type="entry name" value="vWA-like"/>
    <property type="match status" value="18"/>
</dbReference>
<dbReference type="PROSITE" id="PS50234">
    <property type="entry name" value="VWFA"/>
    <property type="match status" value="16"/>
</dbReference>
<feature type="domain" description="VWFA" evidence="15">
    <location>
        <begin position="2521"/>
        <end position="2691"/>
    </location>
</feature>
<dbReference type="PANTHER" id="PTHR24020">
    <property type="entry name" value="COLLAGEN ALPHA"/>
    <property type="match status" value="1"/>
</dbReference>
<accession>A0A6B0QZ77</accession>
<keyword evidence="9" id="KW-0379">Hydroxylation</keyword>
<keyword evidence="4" id="KW-0732">Signal</keyword>
<feature type="domain" description="VWFA" evidence="15">
    <location>
        <begin position="1789"/>
        <end position="1994"/>
    </location>
</feature>
<dbReference type="GO" id="GO:0005589">
    <property type="term" value="C:collagen type VI trimer"/>
    <property type="evidence" value="ECO:0007669"/>
    <property type="project" value="UniProtKB-ARBA"/>
</dbReference>
<dbReference type="FunFam" id="3.40.50.410:FF:000082">
    <property type="entry name" value="Collagen type VI alpha 5 chain"/>
    <property type="match status" value="1"/>
</dbReference>
<feature type="domain" description="VWFA" evidence="15">
    <location>
        <begin position="2707"/>
        <end position="2876"/>
    </location>
</feature>
<gene>
    <name evidence="16" type="ORF">E5288_WYG018775</name>
</gene>
<dbReference type="InterPro" id="IPR008160">
    <property type="entry name" value="Collagen"/>
</dbReference>
<dbReference type="Pfam" id="PF00092">
    <property type="entry name" value="VWA"/>
    <property type="match status" value="16"/>
</dbReference>
<feature type="region of interest" description="Disordered" evidence="14">
    <location>
        <begin position="2076"/>
        <end position="2103"/>
    </location>
</feature>
<feature type="domain" description="VWFA" evidence="15">
    <location>
        <begin position="4363"/>
        <end position="4557"/>
    </location>
</feature>
<dbReference type="FunFam" id="3.40.50.410:FF:000021">
    <property type="entry name" value="Collagen, type VI, alpha 3"/>
    <property type="match status" value="3"/>
</dbReference>
<protein>
    <recommendedName>
        <fullName evidence="12">Collagen alpha-5(VI) chain</fullName>
    </recommendedName>
    <alternativeName>
        <fullName evidence="13">Collagen alpha-1(XXIX) chain</fullName>
    </alternativeName>
</protein>
<dbReference type="GO" id="GO:0007155">
    <property type="term" value="P:cell adhesion"/>
    <property type="evidence" value="ECO:0007669"/>
    <property type="project" value="UniProtKB-KW"/>
</dbReference>
<proteinExistence type="inferred from homology"/>
<dbReference type="CDD" id="cd01472">
    <property type="entry name" value="vWA_collagen"/>
    <property type="match status" value="4"/>
</dbReference>
<evidence type="ECO:0000256" key="5">
    <source>
        <dbReference type="ARBA" id="ARBA00022737"/>
    </source>
</evidence>
<dbReference type="PANTHER" id="PTHR24020:SF90">
    <property type="entry name" value="COLLAGEN ALPHA-1(XXI) CHAIN"/>
    <property type="match status" value="1"/>
</dbReference>
<organism evidence="16 17">
    <name type="scientific">Bos mutus</name>
    <name type="common">wild yak</name>
    <dbReference type="NCBI Taxonomy" id="72004"/>
    <lineage>
        <taxon>Eukaryota</taxon>
        <taxon>Metazoa</taxon>
        <taxon>Chordata</taxon>
        <taxon>Craniata</taxon>
        <taxon>Vertebrata</taxon>
        <taxon>Euteleostomi</taxon>
        <taxon>Mammalia</taxon>
        <taxon>Eutheria</taxon>
        <taxon>Laurasiatheria</taxon>
        <taxon>Artiodactyla</taxon>
        <taxon>Ruminantia</taxon>
        <taxon>Pecora</taxon>
        <taxon>Bovidae</taxon>
        <taxon>Bovinae</taxon>
        <taxon>Bos</taxon>
    </lineage>
</organism>
<feature type="region of interest" description="Disordered" evidence="14">
    <location>
        <begin position="1224"/>
        <end position="1549"/>
    </location>
</feature>
<comment type="similarity">
    <text evidence="11">Belongs to the type VI collagen family.</text>
</comment>
<evidence type="ECO:0000313" key="16">
    <source>
        <dbReference type="EMBL" id="MXQ83209.1"/>
    </source>
</evidence>
<feature type="compositionally biased region" description="Basic and acidic residues" evidence="14">
    <location>
        <begin position="1511"/>
        <end position="1520"/>
    </location>
</feature>
<feature type="compositionally biased region" description="Gly residues" evidence="14">
    <location>
        <begin position="3765"/>
        <end position="3774"/>
    </location>
</feature>
<keyword evidence="7" id="KW-0176">Collagen</keyword>
<evidence type="ECO:0000259" key="15">
    <source>
        <dbReference type="PROSITE" id="PS50234"/>
    </source>
</evidence>
<evidence type="ECO:0000313" key="17">
    <source>
        <dbReference type="Proteomes" id="UP000322234"/>
    </source>
</evidence>